<dbReference type="InterPro" id="IPR027417">
    <property type="entry name" value="P-loop_NTPase"/>
</dbReference>
<dbReference type="PROSITE" id="PS51195">
    <property type="entry name" value="Q_MOTIF"/>
    <property type="match status" value="1"/>
</dbReference>
<dbReference type="Gene3D" id="3.40.50.300">
    <property type="entry name" value="P-loop containing nucleotide triphosphate hydrolases"/>
    <property type="match status" value="1"/>
</dbReference>
<keyword evidence="5" id="KW-0067">ATP-binding</keyword>
<keyword evidence="10" id="KW-1185">Reference proteome</keyword>
<dbReference type="GO" id="GO:0003724">
    <property type="term" value="F:RNA helicase activity"/>
    <property type="evidence" value="ECO:0007669"/>
    <property type="project" value="UniProtKB-EC"/>
</dbReference>
<gene>
    <name evidence="9" type="primary">Eif4a2</name>
    <name evidence="9" type="ORF">PHOROB_LOCUS9199</name>
</gene>
<dbReference type="EMBL" id="CALSGD010001453">
    <property type="protein sequence ID" value="CAH6792205.1"/>
    <property type="molecule type" value="Genomic_DNA"/>
</dbReference>
<evidence type="ECO:0000256" key="6">
    <source>
        <dbReference type="PROSITE-ProRule" id="PRU00552"/>
    </source>
</evidence>
<dbReference type="AlphaFoldDB" id="A0AAU9ZJB6"/>
<evidence type="ECO:0000256" key="2">
    <source>
        <dbReference type="ARBA" id="ARBA00022741"/>
    </source>
</evidence>
<accession>A0AAU9ZJB6</accession>
<evidence type="ECO:0000256" key="5">
    <source>
        <dbReference type="ARBA" id="ARBA00022840"/>
    </source>
</evidence>
<evidence type="ECO:0000256" key="7">
    <source>
        <dbReference type="SAM" id="MobiDB-lite"/>
    </source>
</evidence>
<dbReference type="EC" id="3.6.4.13" evidence="1"/>
<organism evidence="9 10">
    <name type="scientific">Phodopus roborovskii</name>
    <name type="common">Roborovski's desert hamster</name>
    <name type="synonym">Cricetulus roborovskii</name>
    <dbReference type="NCBI Taxonomy" id="109678"/>
    <lineage>
        <taxon>Eukaryota</taxon>
        <taxon>Metazoa</taxon>
        <taxon>Chordata</taxon>
        <taxon>Craniata</taxon>
        <taxon>Vertebrata</taxon>
        <taxon>Euteleostomi</taxon>
        <taxon>Mammalia</taxon>
        <taxon>Eutheria</taxon>
        <taxon>Euarchontoglires</taxon>
        <taxon>Glires</taxon>
        <taxon>Rodentia</taxon>
        <taxon>Myomorpha</taxon>
        <taxon>Muroidea</taxon>
        <taxon>Cricetidae</taxon>
        <taxon>Cricetinae</taxon>
        <taxon>Phodopus</taxon>
    </lineage>
</organism>
<feature type="short sequence motif" description="Q motif" evidence="6">
    <location>
        <begin position="33"/>
        <end position="61"/>
    </location>
</feature>
<feature type="region of interest" description="Disordered" evidence="7">
    <location>
        <begin position="1"/>
        <end position="23"/>
    </location>
</feature>
<evidence type="ECO:0000256" key="3">
    <source>
        <dbReference type="ARBA" id="ARBA00022801"/>
    </source>
</evidence>
<reference evidence="9" key="1">
    <citation type="submission" date="2022-06" db="EMBL/GenBank/DDBJ databases">
        <authorList>
            <person name="Andreotti S."/>
            <person name="Wyler E."/>
        </authorList>
    </citation>
    <scope>NUCLEOTIDE SEQUENCE</scope>
</reference>
<dbReference type="GO" id="GO:0016787">
    <property type="term" value="F:hydrolase activity"/>
    <property type="evidence" value="ECO:0007669"/>
    <property type="project" value="UniProtKB-KW"/>
</dbReference>
<evidence type="ECO:0000313" key="9">
    <source>
        <dbReference type="EMBL" id="CAH6792205.1"/>
    </source>
</evidence>
<comment type="caution">
    <text evidence="9">The sequence shown here is derived from an EMBL/GenBank/DDBJ whole genome shotgun (WGS) entry which is preliminary data.</text>
</comment>
<keyword evidence="4" id="KW-0347">Helicase</keyword>
<name>A0AAU9ZJB6_PHORO</name>
<dbReference type="SUPFAM" id="SSF52540">
    <property type="entry name" value="P-loop containing nucleoside triphosphate hydrolases"/>
    <property type="match status" value="1"/>
</dbReference>
<sequence>MSGGSADYNREHGGPEGMDPDGVIESNWNEIVDNFDDMNLKESLLRGIYAYGFEKPSAIQQRAIIPCIKDPKGNFGSWRLYGSNLPCLHWRNKCPK</sequence>
<evidence type="ECO:0000259" key="8">
    <source>
        <dbReference type="PROSITE" id="PS51195"/>
    </source>
</evidence>
<dbReference type="GO" id="GO:0005524">
    <property type="term" value="F:ATP binding"/>
    <property type="evidence" value="ECO:0007669"/>
    <property type="project" value="UniProtKB-KW"/>
</dbReference>
<evidence type="ECO:0000256" key="1">
    <source>
        <dbReference type="ARBA" id="ARBA00012552"/>
    </source>
</evidence>
<evidence type="ECO:0000313" key="10">
    <source>
        <dbReference type="Proteomes" id="UP001152836"/>
    </source>
</evidence>
<keyword evidence="2" id="KW-0547">Nucleotide-binding</keyword>
<dbReference type="Proteomes" id="UP001152836">
    <property type="component" value="Unassembled WGS sequence"/>
</dbReference>
<evidence type="ECO:0000256" key="4">
    <source>
        <dbReference type="ARBA" id="ARBA00022806"/>
    </source>
</evidence>
<feature type="domain" description="DEAD-box RNA helicase Q" evidence="8">
    <location>
        <begin position="33"/>
        <end position="61"/>
    </location>
</feature>
<dbReference type="InterPro" id="IPR014014">
    <property type="entry name" value="RNA_helicase_DEAD_Q_motif"/>
</dbReference>
<protein>
    <recommendedName>
        <fullName evidence="1">RNA helicase</fullName>
        <ecNumber evidence="1">3.6.4.13</ecNumber>
    </recommendedName>
</protein>
<proteinExistence type="predicted"/>
<keyword evidence="3" id="KW-0378">Hydrolase</keyword>